<keyword evidence="9 12" id="KW-1133">Transmembrane helix</keyword>
<feature type="transmembrane region" description="Helical" evidence="12">
    <location>
        <begin position="12"/>
        <end position="36"/>
    </location>
</feature>
<dbReference type="Gene3D" id="1.10.3820.10">
    <property type="entry name" value="Di-heme elbow motif domain"/>
    <property type="match status" value="1"/>
</dbReference>
<evidence type="ECO:0000256" key="3">
    <source>
        <dbReference type="ARBA" id="ARBA00022448"/>
    </source>
</evidence>
<feature type="domain" description="Cytochrome c-552/DMSO reductase-like haem-binding" evidence="13">
    <location>
        <begin position="254"/>
        <end position="559"/>
    </location>
</feature>
<dbReference type="InterPro" id="IPR019020">
    <property type="entry name" value="Cyt-c552/DMSO_Rdtase_haem-bd"/>
</dbReference>
<evidence type="ECO:0000313" key="14">
    <source>
        <dbReference type="EMBL" id="VAX09144.1"/>
    </source>
</evidence>
<dbReference type="GO" id="GO:0005886">
    <property type="term" value="C:plasma membrane"/>
    <property type="evidence" value="ECO:0007669"/>
    <property type="project" value="UniProtKB-SubCell"/>
</dbReference>
<name>A0A3B1BAY9_9ZZZZ</name>
<evidence type="ECO:0000256" key="1">
    <source>
        <dbReference type="ARBA" id="ARBA00004236"/>
    </source>
</evidence>
<dbReference type="GO" id="GO:0046872">
    <property type="term" value="F:metal ion binding"/>
    <property type="evidence" value="ECO:0007669"/>
    <property type="project" value="UniProtKB-KW"/>
</dbReference>
<dbReference type="PANTHER" id="PTHR30333:SF1">
    <property type="entry name" value="CYTOCHROME C-TYPE PROTEIN NAPC"/>
    <property type="match status" value="1"/>
</dbReference>
<sequence>MSSLFRELPSRKILFGTTIGAAVFFMVVGVIFWGGFNTAMEATNTLEFCISCHEMEENVYQEYKKTIHYSNRAGVRATCSDCHVPRPWVHKVVRKIQASNEVFHKLLGTIDTPEKFNDKRLSLARNVWRTMKSTDSRECRNCHDFSTMNPANQKSRARKQHLNAMKAGNTCIDCHKGIAHNKVHDQLPEEELEAMEAPMPEFIRPIPPQWLAFEENGNKKPAAKVVPIQAPAPTPVADTSVVKKAAPVVNSNSRVDWSKAALREITVFYPGQSSIEWVMGRQHGGKRAIKSGDRCFDCHEEELADIGKKIVSGEKEMKVGKDKNHGMEPTLIPGKRGSFPVQVQSTYDSENLYLRFQWADSEHTPAPFIDGGKMDPANKVKLAIMLATDDVKYADRAGCWGTCHADLRSMPFAPEKEAIAGSPLASMNSSNGITKYITESRTKLEFRGRGGKALGGWNKVKDEAELKAEFEAGHYMELHRYKAGEKISENGHILEDRTVNDGMAVEFTASLNKGTWTVEMVRKLKSDKPGDLKLDTATVYNFGFAIHDDYTSARYHHVSLGYKLGFDNAEAEINVLKQ</sequence>
<dbReference type="AlphaFoldDB" id="A0A3B1BAY9"/>
<dbReference type="GO" id="GO:0020037">
    <property type="term" value="F:heme binding"/>
    <property type="evidence" value="ECO:0007669"/>
    <property type="project" value="InterPro"/>
</dbReference>
<comment type="subcellular location">
    <subcellularLocation>
        <location evidence="1">Cell membrane</location>
    </subcellularLocation>
</comment>
<evidence type="ECO:0000256" key="4">
    <source>
        <dbReference type="ARBA" id="ARBA00022475"/>
    </source>
</evidence>
<evidence type="ECO:0000256" key="2">
    <source>
        <dbReference type="ARBA" id="ARBA00007395"/>
    </source>
</evidence>
<keyword evidence="8" id="KW-0249">Electron transport</keyword>
<dbReference type="InterPro" id="IPR038266">
    <property type="entry name" value="NapC/NirT_cytc_sf"/>
</dbReference>
<dbReference type="EMBL" id="UOFY01000031">
    <property type="protein sequence ID" value="VAX09144.1"/>
    <property type="molecule type" value="Genomic_DNA"/>
</dbReference>
<evidence type="ECO:0000256" key="10">
    <source>
        <dbReference type="ARBA" id="ARBA00023004"/>
    </source>
</evidence>
<keyword evidence="4" id="KW-1003">Cell membrane</keyword>
<evidence type="ECO:0000256" key="8">
    <source>
        <dbReference type="ARBA" id="ARBA00022982"/>
    </source>
</evidence>
<keyword evidence="10" id="KW-0408">Iron</keyword>
<dbReference type="Gene3D" id="2.60.40.1190">
    <property type="match status" value="1"/>
</dbReference>
<dbReference type="PANTHER" id="PTHR30333">
    <property type="entry name" value="CYTOCHROME C-TYPE PROTEIN"/>
    <property type="match status" value="1"/>
</dbReference>
<dbReference type="InterPro" id="IPR051174">
    <property type="entry name" value="Cytochrome_c-type_ET"/>
</dbReference>
<gene>
    <name evidence="14" type="ORF">MNBD_GAMMA25-158</name>
</gene>
<evidence type="ECO:0000256" key="7">
    <source>
        <dbReference type="ARBA" id="ARBA00022723"/>
    </source>
</evidence>
<evidence type="ECO:0000259" key="13">
    <source>
        <dbReference type="SMART" id="SM00887"/>
    </source>
</evidence>
<keyword evidence="7" id="KW-0479">Metal-binding</keyword>
<reference evidence="14" key="1">
    <citation type="submission" date="2018-06" db="EMBL/GenBank/DDBJ databases">
        <authorList>
            <person name="Zhirakovskaya E."/>
        </authorList>
    </citation>
    <scope>NUCLEOTIDE SEQUENCE</scope>
</reference>
<keyword evidence="3" id="KW-0813">Transport</keyword>
<evidence type="ECO:0000256" key="5">
    <source>
        <dbReference type="ARBA" id="ARBA00022617"/>
    </source>
</evidence>
<dbReference type="GO" id="GO:0009055">
    <property type="term" value="F:electron transfer activity"/>
    <property type="evidence" value="ECO:0007669"/>
    <property type="project" value="TreeGrafter"/>
</dbReference>
<accession>A0A3B1BAY9</accession>
<keyword evidence="11 12" id="KW-0472">Membrane</keyword>
<evidence type="ECO:0000256" key="12">
    <source>
        <dbReference type="SAM" id="Phobius"/>
    </source>
</evidence>
<dbReference type="FunFam" id="1.10.3820.10:FF:000001">
    <property type="entry name" value="Cytochrome c-type protein"/>
    <property type="match status" value="1"/>
</dbReference>
<protein>
    <submittedName>
        <fullName evidence="14">Cytochrome c-type protein NapC</fullName>
    </submittedName>
</protein>
<evidence type="ECO:0000256" key="11">
    <source>
        <dbReference type="ARBA" id="ARBA00023136"/>
    </source>
</evidence>
<dbReference type="Pfam" id="PF03264">
    <property type="entry name" value="Cytochrom_NNT"/>
    <property type="match status" value="1"/>
</dbReference>
<proteinExistence type="inferred from homology"/>
<dbReference type="InterPro" id="IPR036280">
    <property type="entry name" value="Multihaem_cyt_sf"/>
</dbReference>
<comment type="similarity">
    <text evidence="2">Belongs to the NapC/NirT/NrfH family.</text>
</comment>
<keyword evidence="5" id="KW-0349">Heme</keyword>
<dbReference type="GO" id="GO:0009061">
    <property type="term" value="P:anaerobic respiration"/>
    <property type="evidence" value="ECO:0007669"/>
    <property type="project" value="TreeGrafter"/>
</dbReference>
<dbReference type="InterPro" id="IPR005126">
    <property type="entry name" value="NapC/NirT_cyt_c_N"/>
</dbReference>
<keyword evidence="6 12" id="KW-0812">Transmembrane</keyword>
<organism evidence="14">
    <name type="scientific">hydrothermal vent metagenome</name>
    <dbReference type="NCBI Taxonomy" id="652676"/>
    <lineage>
        <taxon>unclassified sequences</taxon>
        <taxon>metagenomes</taxon>
        <taxon>ecological metagenomes</taxon>
    </lineage>
</organism>
<dbReference type="Pfam" id="PF09459">
    <property type="entry name" value="EB_dh"/>
    <property type="match status" value="1"/>
</dbReference>
<evidence type="ECO:0000256" key="6">
    <source>
        <dbReference type="ARBA" id="ARBA00022692"/>
    </source>
</evidence>
<dbReference type="SMART" id="SM00887">
    <property type="entry name" value="EB_dh"/>
    <property type="match status" value="1"/>
</dbReference>
<evidence type="ECO:0000256" key="9">
    <source>
        <dbReference type="ARBA" id="ARBA00022989"/>
    </source>
</evidence>
<dbReference type="SUPFAM" id="SSF48695">
    <property type="entry name" value="Multiheme cytochromes"/>
    <property type="match status" value="1"/>
</dbReference>